<organism evidence="1 2">
    <name type="scientific">Eptatretus burgeri</name>
    <name type="common">Inshore hagfish</name>
    <dbReference type="NCBI Taxonomy" id="7764"/>
    <lineage>
        <taxon>Eukaryota</taxon>
        <taxon>Metazoa</taxon>
        <taxon>Chordata</taxon>
        <taxon>Craniata</taxon>
        <taxon>Vertebrata</taxon>
        <taxon>Cyclostomata</taxon>
        <taxon>Myxini</taxon>
        <taxon>Myxiniformes</taxon>
        <taxon>Myxinidae</taxon>
        <taxon>Eptatretinae</taxon>
        <taxon>Eptatretus</taxon>
    </lineage>
</organism>
<protein>
    <recommendedName>
        <fullName evidence="3">Calmodulin binding transcription activator 1</fullName>
    </recommendedName>
</protein>
<reference evidence="1" key="2">
    <citation type="submission" date="2025-09" db="UniProtKB">
        <authorList>
            <consortium name="Ensembl"/>
        </authorList>
    </citation>
    <scope>IDENTIFICATION</scope>
</reference>
<evidence type="ECO:0000313" key="1">
    <source>
        <dbReference type="Ensembl" id="ENSEBUP00000027437.1"/>
    </source>
</evidence>
<reference evidence="1" key="1">
    <citation type="submission" date="2025-08" db="UniProtKB">
        <authorList>
            <consortium name="Ensembl"/>
        </authorList>
    </citation>
    <scope>IDENTIFICATION</scope>
</reference>
<sequence length="115" mass="13383">MAVFWMIKNLDCLFCLPDNNNNHVTVFLPKKLLECLPKCSTLPKERHRWNTNEVGAISNTQRQGDDLGLFCWIQSRRLAQSGWHPEPKWLPQHFAAPCNTLWSMPSWSEVHPTAR</sequence>
<accession>A0A8C4X1X9</accession>
<keyword evidence="2" id="KW-1185">Reference proteome</keyword>
<name>A0A8C4X1X9_EPTBU</name>
<dbReference type="Proteomes" id="UP000694388">
    <property type="component" value="Unplaced"/>
</dbReference>
<dbReference type="AlphaFoldDB" id="A0A8C4X1X9"/>
<dbReference type="GeneTree" id="ENSGT01030000235179"/>
<evidence type="ECO:0000313" key="2">
    <source>
        <dbReference type="Proteomes" id="UP000694388"/>
    </source>
</evidence>
<proteinExistence type="predicted"/>
<dbReference type="Ensembl" id="ENSEBUT00000028013.1">
    <property type="protein sequence ID" value="ENSEBUP00000027437.1"/>
    <property type="gene ID" value="ENSEBUG00000016815.1"/>
</dbReference>
<evidence type="ECO:0008006" key="3">
    <source>
        <dbReference type="Google" id="ProtNLM"/>
    </source>
</evidence>